<dbReference type="Pfam" id="PF04970">
    <property type="entry name" value="LRAT"/>
    <property type="match status" value="1"/>
</dbReference>
<proteinExistence type="predicted"/>
<dbReference type="Gene3D" id="3.90.1720.10">
    <property type="entry name" value="endopeptidase domain like (from Nostoc punctiforme)"/>
    <property type="match status" value="1"/>
</dbReference>
<dbReference type="AlphaFoldDB" id="A0AA39H5M9"/>
<feature type="domain" description="LRAT" evidence="1">
    <location>
        <begin position="104"/>
        <end position="211"/>
    </location>
</feature>
<name>A0AA39H5M9_9BILA</name>
<keyword evidence="3" id="KW-1185">Reference proteome</keyword>
<protein>
    <recommendedName>
        <fullName evidence="1">LRAT domain-containing protein</fullName>
    </recommendedName>
</protein>
<dbReference type="Proteomes" id="UP001175271">
    <property type="component" value="Unassembled WGS sequence"/>
</dbReference>
<organism evidence="2 3">
    <name type="scientific">Steinernema hermaphroditum</name>
    <dbReference type="NCBI Taxonomy" id="289476"/>
    <lineage>
        <taxon>Eukaryota</taxon>
        <taxon>Metazoa</taxon>
        <taxon>Ecdysozoa</taxon>
        <taxon>Nematoda</taxon>
        <taxon>Chromadorea</taxon>
        <taxon>Rhabditida</taxon>
        <taxon>Tylenchina</taxon>
        <taxon>Panagrolaimomorpha</taxon>
        <taxon>Strongyloidoidea</taxon>
        <taxon>Steinernematidae</taxon>
        <taxon>Steinernema</taxon>
    </lineage>
</organism>
<evidence type="ECO:0000259" key="1">
    <source>
        <dbReference type="Pfam" id="PF04970"/>
    </source>
</evidence>
<dbReference type="InterPro" id="IPR007053">
    <property type="entry name" value="LRAT_dom"/>
</dbReference>
<gene>
    <name evidence="2" type="ORF">QR680_003153</name>
</gene>
<reference evidence="2" key="1">
    <citation type="submission" date="2023-06" db="EMBL/GenBank/DDBJ databases">
        <title>Genomic analysis of the entomopathogenic nematode Steinernema hermaphroditum.</title>
        <authorList>
            <person name="Schwarz E.M."/>
            <person name="Heppert J.K."/>
            <person name="Baniya A."/>
            <person name="Schwartz H.T."/>
            <person name="Tan C.-H."/>
            <person name="Antoshechkin I."/>
            <person name="Sternberg P.W."/>
            <person name="Goodrich-Blair H."/>
            <person name="Dillman A.R."/>
        </authorList>
    </citation>
    <scope>NUCLEOTIDE SEQUENCE</scope>
    <source>
        <strain evidence="2">PS9179</strain>
        <tissue evidence="2">Whole animal</tissue>
    </source>
</reference>
<evidence type="ECO:0000313" key="2">
    <source>
        <dbReference type="EMBL" id="KAK0399666.1"/>
    </source>
</evidence>
<evidence type="ECO:0000313" key="3">
    <source>
        <dbReference type="Proteomes" id="UP001175271"/>
    </source>
</evidence>
<sequence length="229" mass="26190">MGPLCAPNIRPESEPTVSKWDGRYQYHEKKSQLEWTFSMMDKVCKTGSIAFTTPYGHADFPVDVSSQSPDLFCDLRVNAHEKSYVKQMYDALQTLEDISEHLQKNDIIMVADGDFPHAVLYVGDVNDEQNQIIHMTANGGPYKIVQQSLKGFIGNHKCAIVTKIFDEIFFDVIVHEDQVTERALQKVGISGSYKVVKYNCFVFVNECRYKRRDPGVSVDELIKFHQNKK</sequence>
<comment type="caution">
    <text evidence="2">The sequence shown here is derived from an EMBL/GenBank/DDBJ whole genome shotgun (WGS) entry which is preliminary data.</text>
</comment>
<dbReference type="EMBL" id="JAUCMV010000005">
    <property type="protein sequence ID" value="KAK0399666.1"/>
    <property type="molecule type" value="Genomic_DNA"/>
</dbReference>
<accession>A0AA39H5M9</accession>